<gene>
    <name evidence="2" type="ORF">C4544_07080</name>
</gene>
<keyword evidence="1" id="KW-1133">Transmembrane helix</keyword>
<reference evidence="2 3" key="1">
    <citation type="journal article" date="2017" name="ISME J.">
        <title>Energy and carbon metabolisms in a deep terrestrial subsurface fluid microbial community.</title>
        <authorList>
            <person name="Momper L."/>
            <person name="Jungbluth S.P."/>
            <person name="Lee M.D."/>
            <person name="Amend J.P."/>
        </authorList>
    </citation>
    <scope>NUCLEOTIDE SEQUENCE [LARGE SCALE GENOMIC DNA]</scope>
    <source>
        <strain evidence="2">SURF_29</strain>
    </source>
</reference>
<sequence length="148" mass="16806">MDTAFIYLTLWAGVFAVIFAMLIKKGWILGAGGGAKGRVDKSFVSRKWREIETLMQQQKPSSYKVAVMDADKLVDYVLKAKVGTDGNMGERLKKAQKLFSSYSDYQNLWEAHKMRNRIAHEADHEVHFAEAKKNISYFKKALKDLGAL</sequence>
<dbReference type="AlphaFoldDB" id="A0A419DAJ4"/>
<evidence type="ECO:0000256" key="1">
    <source>
        <dbReference type="SAM" id="Phobius"/>
    </source>
</evidence>
<keyword evidence="1" id="KW-0812">Transmembrane</keyword>
<evidence type="ECO:0008006" key="4">
    <source>
        <dbReference type="Google" id="ProtNLM"/>
    </source>
</evidence>
<accession>A0A419DAJ4</accession>
<keyword evidence="1" id="KW-0472">Membrane</keyword>
<comment type="caution">
    <text evidence="2">The sequence shown here is derived from an EMBL/GenBank/DDBJ whole genome shotgun (WGS) entry which is preliminary data.</text>
</comment>
<evidence type="ECO:0000313" key="2">
    <source>
        <dbReference type="EMBL" id="RJO60098.1"/>
    </source>
</evidence>
<name>A0A419DAJ4_9BACT</name>
<dbReference type="EMBL" id="QZJW01000055">
    <property type="protein sequence ID" value="RJO60098.1"/>
    <property type="molecule type" value="Genomic_DNA"/>
</dbReference>
<organism evidence="2 3">
    <name type="scientific">candidate division WS5 bacterium</name>
    <dbReference type="NCBI Taxonomy" id="2093353"/>
    <lineage>
        <taxon>Bacteria</taxon>
        <taxon>candidate division WS5</taxon>
    </lineage>
</organism>
<feature type="transmembrane region" description="Helical" evidence="1">
    <location>
        <begin position="6"/>
        <end position="23"/>
    </location>
</feature>
<evidence type="ECO:0000313" key="3">
    <source>
        <dbReference type="Proteomes" id="UP000285655"/>
    </source>
</evidence>
<proteinExistence type="predicted"/>
<protein>
    <recommendedName>
        <fullName evidence="4">DUF4145 domain-containing protein</fullName>
    </recommendedName>
</protein>
<dbReference type="Proteomes" id="UP000285655">
    <property type="component" value="Unassembled WGS sequence"/>
</dbReference>